<gene>
    <name evidence="2" type="ORF">REH87_001492</name>
</gene>
<reference evidence="2" key="1">
    <citation type="submission" date="2023-08" db="EMBL/GenBank/DDBJ databases">
        <authorList>
            <consortium name="Clinical and Environmental Microbiology Branch: Whole genome sequencing antimicrobial resistance pathogens in the healthcare setting"/>
        </authorList>
    </citation>
    <scope>NUCLEOTIDE SEQUENCE</scope>
    <source>
        <strain evidence="2">2023CJ-00293</strain>
    </source>
</reference>
<dbReference type="EMBL" id="ABLTIR010000022">
    <property type="protein sequence ID" value="EKZ1926497.1"/>
    <property type="molecule type" value="Genomic_DNA"/>
</dbReference>
<comment type="caution">
    <text evidence="2">The sequence shown here is derived from an EMBL/GenBank/DDBJ whole genome shotgun (WGS) entry which is preliminary data.</text>
</comment>
<evidence type="ECO:0000313" key="2">
    <source>
        <dbReference type="EMBL" id="EKZ1926497.1"/>
    </source>
</evidence>
<dbReference type="AlphaFoldDB" id="A0AAI9CJZ7"/>
<proteinExistence type="predicted"/>
<dbReference type="RefSeq" id="WP_049443057.1">
    <property type="nucleotide sequence ID" value="NZ_JAIUDP010000018.1"/>
</dbReference>
<accession>A0AAI9CJZ7</accession>
<name>A0AAI9CJZ7_STEMA</name>
<sequence>MKKKVMASLFVALMAPAFAHATDFMGIELGAKFDMPECQFTGEGYLARYTFVFDQPVRPCWKRSILKGKPGETLDKDSSFKIDFVTSDGKTPLGVGTDSTLIVIDGVVEGVQATTNGYEHQDSILRALQTKFGKPTSLKEETMENRMGASFRSHEAVWKTPALEVKFSGMVSRIDFGYISVFTPKATAFVEEEYERKQKAAPSF</sequence>
<evidence type="ECO:0000256" key="1">
    <source>
        <dbReference type="SAM" id="SignalP"/>
    </source>
</evidence>
<feature type="chain" id="PRO_5042508932" evidence="1">
    <location>
        <begin position="22"/>
        <end position="204"/>
    </location>
</feature>
<keyword evidence="1" id="KW-0732">Signal</keyword>
<evidence type="ECO:0000313" key="3">
    <source>
        <dbReference type="Proteomes" id="UP001225498"/>
    </source>
</evidence>
<feature type="signal peptide" evidence="1">
    <location>
        <begin position="1"/>
        <end position="21"/>
    </location>
</feature>
<organism evidence="2 3">
    <name type="scientific">Stenotrophomonas maltophilia</name>
    <name type="common">Pseudomonas maltophilia</name>
    <name type="synonym">Xanthomonas maltophilia</name>
    <dbReference type="NCBI Taxonomy" id="40324"/>
    <lineage>
        <taxon>Bacteria</taxon>
        <taxon>Pseudomonadati</taxon>
        <taxon>Pseudomonadota</taxon>
        <taxon>Gammaproteobacteria</taxon>
        <taxon>Lysobacterales</taxon>
        <taxon>Lysobacteraceae</taxon>
        <taxon>Stenotrophomonas</taxon>
        <taxon>Stenotrophomonas maltophilia group</taxon>
    </lineage>
</organism>
<dbReference type="Proteomes" id="UP001225498">
    <property type="component" value="Unassembled WGS sequence"/>
</dbReference>
<protein>
    <submittedName>
        <fullName evidence="2">Uncharacterized protein</fullName>
    </submittedName>
</protein>